<dbReference type="Pfam" id="PF01638">
    <property type="entry name" value="HxlR"/>
    <property type="match status" value="1"/>
</dbReference>
<keyword evidence="2" id="KW-0238">DNA-binding</keyword>
<name>A0A1Y2MKA1_PSEAH</name>
<proteinExistence type="predicted"/>
<accession>A0A1Y2MKA1</accession>
<keyword evidence="3" id="KW-0804">Transcription</keyword>
<feature type="region of interest" description="Disordered" evidence="4">
    <location>
        <begin position="63"/>
        <end position="96"/>
    </location>
</feature>
<evidence type="ECO:0000313" key="6">
    <source>
        <dbReference type="EMBL" id="OSY35491.1"/>
    </source>
</evidence>
<dbReference type="PANTHER" id="PTHR33204">
    <property type="entry name" value="TRANSCRIPTIONAL REGULATOR, MARR FAMILY"/>
    <property type="match status" value="1"/>
</dbReference>
<feature type="compositionally biased region" description="Basic and acidic residues" evidence="4">
    <location>
        <begin position="63"/>
        <end position="87"/>
    </location>
</feature>
<comment type="caution">
    <text evidence="6">The sequence shown here is derived from an EMBL/GenBank/DDBJ whole genome shotgun (WGS) entry which is preliminary data.</text>
</comment>
<dbReference type="InterPro" id="IPR036388">
    <property type="entry name" value="WH-like_DNA-bd_sf"/>
</dbReference>
<evidence type="ECO:0000256" key="3">
    <source>
        <dbReference type="ARBA" id="ARBA00023163"/>
    </source>
</evidence>
<evidence type="ECO:0000256" key="2">
    <source>
        <dbReference type="ARBA" id="ARBA00023125"/>
    </source>
</evidence>
<dbReference type="Gene3D" id="1.10.10.10">
    <property type="entry name" value="Winged helix-like DNA-binding domain superfamily/Winged helix DNA-binding domain"/>
    <property type="match status" value="1"/>
</dbReference>
<dbReference type="STRING" id="2074.BG845_06029"/>
<reference evidence="6 7" key="1">
    <citation type="submission" date="2016-09" db="EMBL/GenBank/DDBJ databases">
        <title>Pseudonocardia autotrophica DSM535, a candidate organism with high potential of specific P450 cytochromes.</title>
        <authorList>
            <person name="Grumaz C."/>
            <person name="Vainshtein Y."/>
            <person name="Kirstahler P."/>
            <person name="Sohn K."/>
        </authorList>
    </citation>
    <scope>NUCLEOTIDE SEQUENCE [LARGE SCALE GENOMIC DNA]</scope>
    <source>
        <strain evidence="6 7">DSM 535</strain>
    </source>
</reference>
<evidence type="ECO:0000259" key="5">
    <source>
        <dbReference type="PROSITE" id="PS51118"/>
    </source>
</evidence>
<organism evidence="6 7">
    <name type="scientific">Pseudonocardia autotrophica</name>
    <name type="common">Amycolata autotrophica</name>
    <name type="synonym">Nocardia autotrophica</name>
    <dbReference type="NCBI Taxonomy" id="2074"/>
    <lineage>
        <taxon>Bacteria</taxon>
        <taxon>Bacillati</taxon>
        <taxon>Actinomycetota</taxon>
        <taxon>Actinomycetes</taxon>
        <taxon>Pseudonocardiales</taxon>
        <taxon>Pseudonocardiaceae</taxon>
        <taxon>Pseudonocardia</taxon>
    </lineage>
</organism>
<gene>
    <name evidence="6" type="primary">ytcD_2</name>
    <name evidence="6" type="ORF">BG845_06029</name>
</gene>
<dbReference type="InterPro" id="IPR036390">
    <property type="entry name" value="WH_DNA-bd_sf"/>
</dbReference>
<keyword evidence="1" id="KW-0805">Transcription regulation</keyword>
<evidence type="ECO:0000256" key="1">
    <source>
        <dbReference type="ARBA" id="ARBA00023015"/>
    </source>
</evidence>
<dbReference type="InterPro" id="IPR002577">
    <property type="entry name" value="HTH_HxlR"/>
</dbReference>
<dbReference type="GO" id="GO:0003677">
    <property type="term" value="F:DNA binding"/>
    <property type="evidence" value="ECO:0007669"/>
    <property type="project" value="UniProtKB-KW"/>
</dbReference>
<keyword evidence="7" id="KW-1185">Reference proteome</keyword>
<protein>
    <submittedName>
        <fullName evidence="6">Putative HTH-type transcriptional regulator YtcD</fullName>
    </submittedName>
</protein>
<evidence type="ECO:0000313" key="7">
    <source>
        <dbReference type="Proteomes" id="UP000194360"/>
    </source>
</evidence>
<evidence type="ECO:0000256" key="4">
    <source>
        <dbReference type="SAM" id="MobiDB-lite"/>
    </source>
</evidence>
<dbReference type="AlphaFoldDB" id="A0A1Y2MKA1"/>
<dbReference type="SUPFAM" id="SSF46785">
    <property type="entry name" value="Winged helix' DNA-binding domain"/>
    <property type="match status" value="1"/>
</dbReference>
<sequence>MRRAPEGKWDGMATTTAAEQRAQAKAEYDAFLAVCPSRQLLDRISDKWVTLILCALGSGEPLDQHSGEPLDQHSGEPHGQHSGEPIDQHSGPRPMRYSELSRRLAGVSQKMLTQTLRSLERDGLLTRTATATVPVTVTYELTDLGMSLHETMRGLRAWAETHMDDVLAHRASHEG</sequence>
<dbReference type="Proteomes" id="UP000194360">
    <property type="component" value="Unassembled WGS sequence"/>
</dbReference>
<dbReference type="PANTHER" id="PTHR33204:SF37">
    <property type="entry name" value="HTH-TYPE TRANSCRIPTIONAL REGULATOR YODB"/>
    <property type="match status" value="1"/>
</dbReference>
<dbReference type="PROSITE" id="PS51118">
    <property type="entry name" value="HTH_HXLR"/>
    <property type="match status" value="1"/>
</dbReference>
<dbReference type="EMBL" id="MIGB01000051">
    <property type="protein sequence ID" value="OSY35491.1"/>
    <property type="molecule type" value="Genomic_DNA"/>
</dbReference>
<feature type="domain" description="HTH hxlR-type" evidence="5">
    <location>
        <begin position="35"/>
        <end position="167"/>
    </location>
</feature>